<feature type="signal peptide" evidence="2">
    <location>
        <begin position="1"/>
        <end position="19"/>
    </location>
</feature>
<keyword evidence="1" id="KW-0472">Membrane</keyword>
<organism evidence="3 4">
    <name type="scientific">Tritrichomonas musculus</name>
    <dbReference type="NCBI Taxonomy" id="1915356"/>
    <lineage>
        <taxon>Eukaryota</taxon>
        <taxon>Metamonada</taxon>
        <taxon>Parabasalia</taxon>
        <taxon>Tritrichomonadida</taxon>
        <taxon>Tritrichomonadidae</taxon>
        <taxon>Tritrichomonas</taxon>
    </lineage>
</organism>
<protein>
    <submittedName>
        <fullName evidence="3">Uncharacterized protein</fullName>
    </submittedName>
</protein>
<feature type="chain" id="PRO_5047325146" evidence="2">
    <location>
        <begin position="20"/>
        <end position="1291"/>
    </location>
</feature>
<evidence type="ECO:0000256" key="2">
    <source>
        <dbReference type="SAM" id="SignalP"/>
    </source>
</evidence>
<keyword evidence="2" id="KW-0732">Signal</keyword>
<sequence>MLIPFLQVFFLILLKKANSFTFKRCEFSGYNCTDEFNQSYFSLNFIKNFGANNNGESYISINLINNNESVNLDDFYLDDIFYIFIFKDISSSEVTIQTSITDESKSNLHSAIIAEGVNISFENINPAQSDSVYLKCNEVICSTLSLKGASKSLYLYSSNINVRKFNVSNIYVSSFLSTFYIYESDNDQLNIFYTSKVTCSIDIHDDEEYCYEYGSPYFYIPENVTIEYGKKRISYEFPSNKKVILSSDINRLTVINYIVNGTIIKAENDLIENDLLTPYICYHSWQKTASQNLPIIEGNWPIVTKSEIAGYFLENGSYVSSYHKRFRIDGPFVFKAKNYPVNDFSRTTLYLAERSSSFYIMDNYVQFVDNLTIENEGEASLSFEGTTAQFDDYYYIFANSPNLTIFANAMNELNLIGNARVVYKRISNSFQRFKSVVNFQEGGVISVPYSVDYESLSKSFGKLYEEYLTDNKLTEPESDKVSEWSNFYIKFALSKIGDFADILNDLENKVVPLTIVPVEEDDDNDDDDVVSTLSIARNDFPITALYKNGLNKTSNVICAKSGSIGNLTSWNTRVGMNILRGIFGDPDDEEIVEIFERFVPSFSNTYITSEFEETEDGRCIGFRPTSIPGSSFEFIFYTSNETYIQILEKIELVVTLTESDLDASSKIKSNITKNFIVVVLDDLPEGKAINLGGIRGDSNVFLLGFKSASISDIYQMFDDLDALNWTELGSDEYELQENRIYQSFFSKISKYQVKASVTFSSIQSFIVANVDYFGTHINCQNFYAASSSFSNLEQLKNDFNAVTTLTESVTYKKMADLEFNDLVIFPLSFDPLNLLVVDQINFTQNYWHLRLDGILNDDTFKIKEKVNYTIDASKIKGKMIVYSYTSNISFNIPESTVEDGLEVKAISVNSHFTTNLRIKEIPGMMTLENNENTKRVKSFIKRIKSFLNEPKVALLSDDESDEVESITFTGNWSKVERVLGSFEINTGSEKAVVNDVPIVALQSLDVRSEKDIEVSGEGKADELRSVKFVNPQIISQRKVMNYTNLNVSFTNLTFTGSSPSLLVSSKGDTKTVITDDVKVSTGTAARINNQELVVEKSFEFGPESSLIATRVITNNPDLILNYRLASIPPVPGFLTGDNKPKSLTLNYIGESDNIDHITDYSQFVGVSRDLLKFKDQSECDGFKEKVKLSSDFYSEFEGDDRVVDVACNNDGSLFFNVTSLPTGAIKIPSEYSVVEKSSKKKFPIGAIIGIVVGAVVLIAIISILIWYFAFHKKKLNLSKELSDREEDSVGL</sequence>
<proteinExistence type="predicted"/>
<keyword evidence="1" id="KW-1133">Transmembrane helix</keyword>
<accession>A0ABR2H4X9</accession>
<keyword evidence="4" id="KW-1185">Reference proteome</keyword>
<name>A0ABR2H4X9_9EUKA</name>
<comment type="caution">
    <text evidence="3">The sequence shown here is derived from an EMBL/GenBank/DDBJ whole genome shotgun (WGS) entry which is preliminary data.</text>
</comment>
<dbReference type="Proteomes" id="UP001470230">
    <property type="component" value="Unassembled WGS sequence"/>
</dbReference>
<gene>
    <name evidence="3" type="ORF">M9Y10_027812</name>
</gene>
<evidence type="ECO:0000313" key="3">
    <source>
        <dbReference type="EMBL" id="KAK8840976.1"/>
    </source>
</evidence>
<reference evidence="3 4" key="1">
    <citation type="submission" date="2024-04" db="EMBL/GenBank/DDBJ databases">
        <title>Tritrichomonas musculus Genome.</title>
        <authorList>
            <person name="Alves-Ferreira E."/>
            <person name="Grigg M."/>
            <person name="Lorenzi H."/>
            <person name="Galac M."/>
        </authorList>
    </citation>
    <scope>NUCLEOTIDE SEQUENCE [LARGE SCALE GENOMIC DNA]</scope>
    <source>
        <strain evidence="3 4">EAF2021</strain>
    </source>
</reference>
<evidence type="ECO:0000313" key="4">
    <source>
        <dbReference type="Proteomes" id="UP001470230"/>
    </source>
</evidence>
<dbReference type="EMBL" id="JAPFFF010000043">
    <property type="protein sequence ID" value="KAK8840976.1"/>
    <property type="molecule type" value="Genomic_DNA"/>
</dbReference>
<feature type="transmembrane region" description="Helical" evidence="1">
    <location>
        <begin position="1242"/>
        <end position="1269"/>
    </location>
</feature>
<keyword evidence="1" id="KW-0812">Transmembrane</keyword>
<evidence type="ECO:0000256" key="1">
    <source>
        <dbReference type="SAM" id="Phobius"/>
    </source>
</evidence>